<dbReference type="Proteomes" id="UP000254100">
    <property type="component" value="Unassembled WGS sequence"/>
</dbReference>
<evidence type="ECO:0000313" key="7">
    <source>
        <dbReference type="Proteomes" id="UP000254100"/>
    </source>
</evidence>
<dbReference type="PROSITE" id="PS50977">
    <property type="entry name" value="HTH_TETR_2"/>
    <property type="match status" value="1"/>
</dbReference>
<dbReference type="Proteomes" id="UP000032366">
    <property type="component" value="Unassembled WGS sequence"/>
</dbReference>
<accession>A0A0D6XQV2</accession>
<keyword evidence="6" id="KW-1185">Reference proteome</keyword>
<proteinExistence type="predicted"/>
<reference evidence="5 7" key="2">
    <citation type="submission" date="2018-06" db="EMBL/GenBank/DDBJ databases">
        <authorList>
            <consortium name="Pathogen Informatics"/>
            <person name="Doyle S."/>
        </authorList>
    </citation>
    <scope>NUCLEOTIDE SEQUENCE [LARGE SCALE GENOMIC DNA]</scope>
    <source>
        <strain evidence="5 7">NCTC13832</strain>
    </source>
</reference>
<dbReference type="AlphaFoldDB" id="A0A0D6XQV2"/>
<dbReference type="RefSeq" id="WP_044359860.1">
    <property type="nucleotide sequence ID" value="NZ_JXWY01000033.1"/>
</dbReference>
<dbReference type="InterPro" id="IPR001647">
    <property type="entry name" value="HTH_TetR"/>
</dbReference>
<evidence type="ECO:0000313" key="4">
    <source>
        <dbReference type="EMBL" id="KIX90820.1"/>
    </source>
</evidence>
<keyword evidence="1 2" id="KW-0238">DNA-binding</keyword>
<dbReference type="InterPro" id="IPR009057">
    <property type="entry name" value="Homeodomain-like_sf"/>
</dbReference>
<dbReference type="Pfam" id="PF00440">
    <property type="entry name" value="TetR_N"/>
    <property type="match status" value="1"/>
</dbReference>
<dbReference type="OrthoDB" id="9815924at2"/>
<feature type="DNA-binding region" description="H-T-H motif" evidence="2">
    <location>
        <begin position="28"/>
        <end position="47"/>
    </location>
</feature>
<protein>
    <submittedName>
        <fullName evidence="5">DNA-binding transcriptional repressor AcrR</fullName>
    </submittedName>
    <submittedName>
        <fullName evidence="4">Transcriptional regulator</fullName>
    </submittedName>
</protein>
<evidence type="ECO:0000259" key="3">
    <source>
        <dbReference type="PROSITE" id="PS50977"/>
    </source>
</evidence>
<organism evidence="5 7">
    <name type="scientific">Staphylococcus microti</name>
    <dbReference type="NCBI Taxonomy" id="569857"/>
    <lineage>
        <taxon>Bacteria</taxon>
        <taxon>Bacillati</taxon>
        <taxon>Bacillota</taxon>
        <taxon>Bacilli</taxon>
        <taxon>Bacillales</taxon>
        <taxon>Staphylococcaceae</taxon>
        <taxon>Staphylococcus</taxon>
    </lineage>
</organism>
<evidence type="ECO:0000313" key="6">
    <source>
        <dbReference type="Proteomes" id="UP000032366"/>
    </source>
</evidence>
<evidence type="ECO:0000256" key="1">
    <source>
        <dbReference type="ARBA" id="ARBA00023125"/>
    </source>
</evidence>
<dbReference type="STRING" id="569857.TP70_04895"/>
<dbReference type="SUPFAM" id="SSF46689">
    <property type="entry name" value="Homeodomain-like"/>
    <property type="match status" value="1"/>
</dbReference>
<dbReference type="EMBL" id="UHDT01000001">
    <property type="protein sequence ID" value="SUM56395.1"/>
    <property type="molecule type" value="Genomic_DNA"/>
</dbReference>
<sequence length="184" mass="21760">MEKQKITKQLIVQTAQALIQDTQQAEISLSQIASVLNITHAAIYKHFDNKRALWTAVCKDWFLSHIIHQIDIDDTAYTDRTQWLHDYLWAFVNAKKNTYHSDPLMFALNTRYIEKDPLMLREVLKPCYIRIQQQMGYDAEDLYQSEMILSAFATFTLPMFKDTWDLPDYTQRFETLFNLIKKGI</sequence>
<evidence type="ECO:0000313" key="5">
    <source>
        <dbReference type="EMBL" id="SUM56395.1"/>
    </source>
</evidence>
<dbReference type="Gene3D" id="1.10.357.10">
    <property type="entry name" value="Tetracycline Repressor, domain 2"/>
    <property type="match status" value="1"/>
</dbReference>
<feature type="domain" description="HTH tetR-type" evidence="3">
    <location>
        <begin position="5"/>
        <end position="65"/>
    </location>
</feature>
<evidence type="ECO:0000256" key="2">
    <source>
        <dbReference type="PROSITE-ProRule" id="PRU00335"/>
    </source>
</evidence>
<name>A0A0D6XQV2_9STAP</name>
<reference evidence="4 6" key="1">
    <citation type="submission" date="2015-01" db="EMBL/GenBank/DDBJ databases">
        <authorList>
            <person name="Guo J."/>
        </authorList>
    </citation>
    <scope>NUCLEOTIDE SEQUENCE [LARGE SCALE GENOMIC DNA]</scope>
    <source>
        <strain evidence="4 6">DSM 22147</strain>
    </source>
</reference>
<dbReference type="EMBL" id="JXWY01000033">
    <property type="protein sequence ID" value="KIX90820.1"/>
    <property type="molecule type" value="Genomic_DNA"/>
</dbReference>
<dbReference type="GO" id="GO:0003677">
    <property type="term" value="F:DNA binding"/>
    <property type="evidence" value="ECO:0007669"/>
    <property type="project" value="UniProtKB-UniRule"/>
</dbReference>
<gene>
    <name evidence="5" type="ORF">NCTC13832_00024</name>
    <name evidence="4" type="ORF">TP70_04895</name>
</gene>